<feature type="compositionally biased region" description="Basic residues" evidence="1">
    <location>
        <begin position="411"/>
        <end position="421"/>
    </location>
</feature>
<feature type="transmembrane region" description="Helical" evidence="2">
    <location>
        <begin position="274"/>
        <end position="296"/>
    </location>
</feature>
<comment type="caution">
    <text evidence="3">The sequence shown here is derived from an EMBL/GenBank/DDBJ whole genome shotgun (WGS) entry which is preliminary data.</text>
</comment>
<dbReference type="EMBL" id="JAHLQT010004582">
    <property type="protein sequence ID" value="KAG7175922.1"/>
    <property type="molecule type" value="Genomic_DNA"/>
</dbReference>
<name>A0A8J5TNI4_HOMAM</name>
<organism evidence="3 4">
    <name type="scientific">Homarus americanus</name>
    <name type="common">American lobster</name>
    <dbReference type="NCBI Taxonomy" id="6706"/>
    <lineage>
        <taxon>Eukaryota</taxon>
        <taxon>Metazoa</taxon>
        <taxon>Ecdysozoa</taxon>
        <taxon>Arthropoda</taxon>
        <taxon>Crustacea</taxon>
        <taxon>Multicrustacea</taxon>
        <taxon>Malacostraca</taxon>
        <taxon>Eumalacostraca</taxon>
        <taxon>Eucarida</taxon>
        <taxon>Decapoda</taxon>
        <taxon>Pleocyemata</taxon>
        <taxon>Astacidea</taxon>
        <taxon>Nephropoidea</taxon>
        <taxon>Nephropidae</taxon>
        <taxon>Homarus</taxon>
    </lineage>
</organism>
<evidence type="ECO:0000256" key="2">
    <source>
        <dbReference type="SAM" id="Phobius"/>
    </source>
</evidence>
<feature type="region of interest" description="Disordered" evidence="1">
    <location>
        <begin position="314"/>
        <end position="421"/>
    </location>
</feature>
<feature type="compositionally biased region" description="Basic and acidic residues" evidence="1">
    <location>
        <begin position="330"/>
        <end position="354"/>
    </location>
</feature>
<feature type="compositionally biased region" description="Low complexity" evidence="1">
    <location>
        <begin position="384"/>
        <end position="399"/>
    </location>
</feature>
<protein>
    <submittedName>
        <fullName evidence="3">Uncharacterized protein</fullName>
    </submittedName>
</protein>
<dbReference type="Proteomes" id="UP000747542">
    <property type="component" value="Unassembled WGS sequence"/>
</dbReference>
<evidence type="ECO:0000256" key="1">
    <source>
        <dbReference type="SAM" id="MobiDB-lite"/>
    </source>
</evidence>
<proteinExistence type="predicted"/>
<accession>A0A8J5TNI4</accession>
<keyword evidence="2" id="KW-1133">Transmembrane helix</keyword>
<keyword evidence="4" id="KW-1185">Reference proteome</keyword>
<feature type="compositionally biased region" description="Basic residues" evidence="1">
    <location>
        <begin position="317"/>
        <end position="328"/>
    </location>
</feature>
<keyword evidence="2" id="KW-0812">Transmembrane</keyword>
<dbReference type="AlphaFoldDB" id="A0A8J5TNI4"/>
<evidence type="ECO:0000313" key="3">
    <source>
        <dbReference type="EMBL" id="KAG7175922.1"/>
    </source>
</evidence>
<feature type="compositionally biased region" description="Polar residues" evidence="1">
    <location>
        <begin position="355"/>
        <end position="365"/>
    </location>
</feature>
<evidence type="ECO:0000313" key="4">
    <source>
        <dbReference type="Proteomes" id="UP000747542"/>
    </source>
</evidence>
<reference evidence="3" key="1">
    <citation type="journal article" date="2021" name="Sci. Adv.">
        <title>The American lobster genome reveals insights on longevity, neural, and immune adaptations.</title>
        <authorList>
            <person name="Polinski J.M."/>
            <person name="Zimin A.V."/>
            <person name="Clark K.F."/>
            <person name="Kohn A.B."/>
            <person name="Sadowski N."/>
            <person name="Timp W."/>
            <person name="Ptitsyn A."/>
            <person name="Khanna P."/>
            <person name="Romanova D.Y."/>
            <person name="Williams P."/>
            <person name="Greenwood S.J."/>
            <person name="Moroz L.L."/>
            <person name="Walt D.R."/>
            <person name="Bodnar A.G."/>
        </authorList>
    </citation>
    <scope>NUCLEOTIDE SEQUENCE</scope>
    <source>
        <strain evidence="3">GMGI-L3</strain>
    </source>
</reference>
<gene>
    <name evidence="3" type="ORF">Hamer_G026331</name>
</gene>
<keyword evidence="2" id="KW-0472">Membrane</keyword>
<sequence>MMAMVLTVAAPTKINTSSSSSRLVVGPKSPYCRSQESGLVCNFTDAQEPVYVQDSLFVEGKRADLSTSRKVEMISPPILHLPDVTCVEKMSIRNTYLVLVTEDKATKTESCTHLQELLIFNSTVTSIPSSVTHLTVVSSKVTYLDLPLCIQRASLINSHIKFFRTSSPLRDAVVNVASCTIDHIEELRTSANAMIHFLTTNITSVRMENVKLGQNTTLDIRESGFMPINSPELGISSGVKVILNNMKGKLTVIQLAAAKKTNAIQHLPAHHTTYYLVGFIICLVLLIVLFCIVVCFKCIKYGKNIVEKGNGVCMHSQPRKRDKIKSPTHTKLESEQLLEERKTLPAAESQHRNTEISSFTGSNLNKEGERRSHSVEAVGDDDQQQPQTPPHTSLHTPSSNKQTYLSDSVRKRAQYSKQLKF</sequence>